<evidence type="ECO:0000256" key="6">
    <source>
        <dbReference type="SAM" id="Phobius"/>
    </source>
</evidence>
<accession>A0AAW0F0A4</accession>
<evidence type="ECO:0000256" key="2">
    <source>
        <dbReference type="ARBA" id="ARBA00022448"/>
    </source>
</evidence>
<evidence type="ECO:0000259" key="7">
    <source>
        <dbReference type="PROSITE" id="PS50893"/>
    </source>
</evidence>
<dbReference type="GO" id="GO:0016020">
    <property type="term" value="C:membrane"/>
    <property type="evidence" value="ECO:0007669"/>
    <property type="project" value="UniProtKB-SubCell"/>
</dbReference>
<dbReference type="InterPro" id="IPR003439">
    <property type="entry name" value="ABC_transporter-like_ATP-bd"/>
</dbReference>
<keyword evidence="3 6" id="KW-0812">Transmembrane</keyword>
<reference evidence="8 9" key="1">
    <citation type="journal article" date="2021" name="MBio">
        <title>A New Model Trypanosomatid, Novymonas esmeraldas: Genomic Perception of Its 'Candidatus Pandoraea novymonadis' Endosymbiont.</title>
        <authorList>
            <person name="Zakharova A."/>
            <person name="Saura A."/>
            <person name="Butenko A."/>
            <person name="Podesvova L."/>
            <person name="Warmusova S."/>
            <person name="Kostygov A.Y."/>
            <person name="Nenarokova A."/>
            <person name="Lukes J."/>
            <person name="Opperdoes F.R."/>
            <person name="Yurchenko V."/>
        </authorList>
    </citation>
    <scope>NUCLEOTIDE SEQUENCE [LARGE SCALE GENOMIC DNA]</scope>
    <source>
        <strain evidence="8 9">E262AT.01</strain>
    </source>
</reference>
<dbReference type="EMBL" id="JAECZO010000003">
    <property type="protein sequence ID" value="KAK7200020.1"/>
    <property type="molecule type" value="Genomic_DNA"/>
</dbReference>
<evidence type="ECO:0000313" key="9">
    <source>
        <dbReference type="Proteomes" id="UP001430356"/>
    </source>
</evidence>
<keyword evidence="4 6" id="KW-1133">Transmembrane helix</keyword>
<feature type="transmembrane region" description="Helical" evidence="6">
    <location>
        <begin position="680"/>
        <end position="700"/>
    </location>
</feature>
<comment type="caution">
    <text evidence="8">The sequence shown here is derived from an EMBL/GenBank/DDBJ whole genome shotgun (WGS) entry which is preliminary data.</text>
</comment>
<gene>
    <name evidence="8" type="ORF">NESM_000051300</name>
</gene>
<evidence type="ECO:0000256" key="1">
    <source>
        <dbReference type="ARBA" id="ARBA00004141"/>
    </source>
</evidence>
<proteinExistence type="predicted"/>
<evidence type="ECO:0000313" key="8">
    <source>
        <dbReference type="EMBL" id="KAK7200020.1"/>
    </source>
</evidence>
<evidence type="ECO:0000256" key="3">
    <source>
        <dbReference type="ARBA" id="ARBA00022692"/>
    </source>
</evidence>
<comment type="subcellular location">
    <subcellularLocation>
        <location evidence="1">Membrane</location>
        <topology evidence="1">Multi-pass membrane protein</topology>
    </subcellularLocation>
</comment>
<feature type="transmembrane region" description="Helical" evidence="6">
    <location>
        <begin position="534"/>
        <end position="564"/>
    </location>
</feature>
<organism evidence="8 9">
    <name type="scientific">Novymonas esmeraldas</name>
    <dbReference type="NCBI Taxonomy" id="1808958"/>
    <lineage>
        <taxon>Eukaryota</taxon>
        <taxon>Discoba</taxon>
        <taxon>Euglenozoa</taxon>
        <taxon>Kinetoplastea</taxon>
        <taxon>Metakinetoplastina</taxon>
        <taxon>Trypanosomatida</taxon>
        <taxon>Trypanosomatidae</taxon>
        <taxon>Novymonas</taxon>
    </lineage>
</organism>
<dbReference type="AlphaFoldDB" id="A0AAW0F0A4"/>
<keyword evidence="5 6" id="KW-0472">Membrane</keyword>
<dbReference type="GO" id="GO:0042626">
    <property type="term" value="F:ATPase-coupled transmembrane transporter activity"/>
    <property type="evidence" value="ECO:0007669"/>
    <property type="project" value="TreeGrafter"/>
</dbReference>
<feature type="transmembrane region" description="Helical" evidence="6">
    <location>
        <begin position="603"/>
        <end position="622"/>
    </location>
</feature>
<name>A0AAW0F0A4_9TRYP</name>
<feature type="transmembrane region" description="Helical" evidence="6">
    <location>
        <begin position="496"/>
        <end position="514"/>
    </location>
</feature>
<dbReference type="PANTHER" id="PTHR48041">
    <property type="entry name" value="ABC TRANSPORTER G FAMILY MEMBER 28"/>
    <property type="match status" value="1"/>
</dbReference>
<dbReference type="Proteomes" id="UP001430356">
    <property type="component" value="Unassembled WGS sequence"/>
</dbReference>
<dbReference type="GO" id="GO:0016887">
    <property type="term" value="F:ATP hydrolysis activity"/>
    <property type="evidence" value="ECO:0007669"/>
    <property type="project" value="InterPro"/>
</dbReference>
<dbReference type="GO" id="GO:0005524">
    <property type="term" value="F:ATP binding"/>
    <property type="evidence" value="ECO:0007669"/>
    <property type="project" value="InterPro"/>
</dbReference>
<evidence type="ECO:0000256" key="5">
    <source>
        <dbReference type="ARBA" id="ARBA00023136"/>
    </source>
</evidence>
<feature type="transmembrane region" description="Helical" evidence="6">
    <location>
        <begin position="466"/>
        <end position="484"/>
    </location>
</feature>
<dbReference type="PANTHER" id="PTHR48041:SF91">
    <property type="entry name" value="ABC TRANSPORTER G FAMILY MEMBER 28"/>
    <property type="match status" value="1"/>
</dbReference>
<evidence type="ECO:0000256" key="4">
    <source>
        <dbReference type="ARBA" id="ARBA00022989"/>
    </source>
</evidence>
<feature type="domain" description="ABC transporter" evidence="7">
    <location>
        <begin position="58"/>
        <end position="300"/>
    </location>
</feature>
<keyword evidence="9" id="KW-1185">Reference proteome</keyword>
<dbReference type="InterPro" id="IPR050352">
    <property type="entry name" value="ABCG_transporters"/>
</dbReference>
<dbReference type="Gene3D" id="3.40.50.300">
    <property type="entry name" value="P-loop containing nucleotide triphosphate hydrolases"/>
    <property type="match status" value="1"/>
</dbReference>
<dbReference type="PROSITE" id="PS50893">
    <property type="entry name" value="ABC_TRANSPORTER_2"/>
    <property type="match status" value="1"/>
</dbReference>
<sequence>MINENTPLVGNSTALSYTPPDEQWCSRTRGRNDCGAQVRLERMRQYYRSVFRADGFDVAIRDVAVVEGPWSLRCFLDRSRSRICCQAVSAQFRRSRLHVVVDVDGIAAAALLSVVAGRGAQASGDICLIGAAADANTRSRLIAYVGAEPLLVPLLSVESNLWFVVRLHRQENRGWARELVVAAANFVGLDLSKSVAHLSPLEGFRLQVALELVLDPPVLLFAYPFCSMDLASQADGIHLLSRLCSELGKTVVLSARTLPMALHGAASTLLLLGLGGRMLFSGDFKEAISYFNRLRIPKDVPQPVWKGVLAPTPETRAAEEDVRAVGPASRVYSTLCATPRLSSRFFLLDDLGGPAQLSPSSLHPTAEGDRAPEDGAAVEVATGADLVDLAAEWAESESQTMFYAAKFYDSPLHAALLTALRPAASQLPEAPPDAPSPQAHTSPTCVRRFGVVLAYTLRSVAADAEVLLGVALLAIGLIALTVAARWQREDQGGMQNIRGLIFMAFVLAILANLASDESVRDQLHVALGHRKRRLYGSLSFTVCLGLRIVLTRAVYVALFVPFVLCVVRSSYALAVLVGLVSCTHAALQYLIALVATSRRCVAWVSYAYFGYSIVFSGFLLNLRTLPPALGLLSVVRWGYGAVLHTWLHGKSFECDGASNTSYCYTGDDYLAVEGLQNESVAFSVLVLTGAGASVMVVLFAKWSLGTG</sequence>
<dbReference type="InterPro" id="IPR027417">
    <property type="entry name" value="P-loop_NTPase"/>
</dbReference>
<keyword evidence="2" id="KW-0813">Transport</keyword>
<dbReference type="SUPFAM" id="SSF52540">
    <property type="entry name" value="P-loop containing nucleoside triphosphate hydrolases"/>
    <property type="match status" value="1"/>
</dbReference>
<feature type="transmembrane region" description="Helical" evidence="6">
    <location>
        <begin position="571"/>
        <end position="591"/>
    </location>
</feature>
<protein>
    <submittedName>
        <fullName evidence="8">ABC transporter-like protein</fullName>
    </submittedName>
</protein>